<sequence length="214" mass="24340">MRAIFLLLLSFISSVTVCQKKVLKKITSTSTAVAISTEGLDSFTLENSDSKFLEIFLYAENPNKQHIIVDEKNKELEIKFKIPDLKTPEAVFRKYITERLKRASATIKIPKNRNVAIFGEYVNIHSKSFKGNLRVFLENGIVKLDTIQKGLELKIYAGNVFGKIKNATINVVSKNGKIKIDSAFYQKEYQELNSKNFKKLTITSNKGNIYLTHL</sequence>
<accession>A0ABZ2TS85</accession>
<reference evidence="1 2" key="1">
    <citation type="submission" date="2024-03" db="EMBL/GenBank/DDBJ databases">
        <authorList>
            <person name="Cao K."/>
        </authorList>
    </citation>
    <scope>NUCLEOTIDE SEQUENCE [LARGE SCALE GENOMIC DNA]</scope>
    <source>
        <strain evidence="1 2">MCCC 1K00696</strain>
    </source>
</reference>
<proteinExistence type="predicted"/>
<organism evidence="1 2">
    <name type="scientific">Polaribacter marinaquae</name>
    <dbReference type="NCBI Taxonomy" id="1642819"/>
    <lineage>
        <taxon>Bacteria</taxon>
        <taxon>Pseudomonadati</taxon>
        <taxon>Bacteroidota</taxon>
        <taxon>Flavobacteriia</taxon>
        <taxon>Flavobacteriales</taxon>
        <taxon>Flavobacteriaceae</taxon>
    </lineage>
</organism>
<dbReference type="RefSeq" id="WP_340931573.1">
    <property type="nucleotide sequence ID" value="NZ_CP150496.1"/>
</dbReference>
<evidence type="ECO:0000313" key="2">
    <source>
        <dbReference type="Proteomes" id="UP001491088"/>
    </source>
</evidence>
<protein>
    <recommendedName>
        <fullName evidence="3">Adhesin domain-containing protein</fullName>
    </recommendedName>
</protein>
<dbReference type="Proteomes" id="UP001491088">
    <property type="component" value="Chromosome"/>
</dbReference>
<keyword evidence="2" id="KW-1185">Reference proteome</keyword>
<gene>
    <name evidence="1" type="ORF">WG950_08215</name>
</gene>
<evidence type="ECO:0000313" key="1">
    <source>
        <dbReference type="EMBL" id="WYW54512.1"/>
    </source>
</evidence>
<evidence type="ECO:0008006" key="3">
    <source>
        <dbReference type="Google" id="ProtNLM"/>
    </source>
</evidence>
<dbReference type="EMBL" id="CP150496">
    <property type="protein sequence ID" value="WYW54512.1"/>
    <property type="molecule type" value="Genomic_DNA"/>
</dbReference>
<name>A0ABZ2TS85_9FLAO</name>